<dbReference type="GO" id="GO:0016020">
    <property type="term" value="C:membrane"/>
    <property type="evidence" value="ECO:0007669"/>
    <property type="project" value="TreeGrafter"/>
</dbReference>
<dbReference type="Pfam" id="PF00561">
    <property type="entry name" value="Abhydrolase_1"/>
    <property type="match status" value="1"/>
</dbReference>
<dbReference type="STRING" id="240303.SAMN05421677_105236"/>
<dbReference type="InterPro" id="IPR050266">
    <property type="entry name" value="AB_hydrolase_sf"/>
</dbReference>
<evidence type="ECO:0000259" key="1">
    <source>
        <dbReference type="Pfam" id="PF00561"/>
    </source>
</evidence>
<dbReference type="AlphaFoldDB" id="A0A1H0K6N2"/>
<dbReference type="Gene3D" id="3.40.50.1820">
    <property type="entry name" value="alpha/beta hydrolase"/>
    <property type="match status" value="1"/>
</dbReference>
<dbReference type="SUPFAM" id="SSF53474">
    <property type="entry name" value="alpha/beta-Hydrolases"/>
    <property type="match status" value="1"/>
</dbReference>
<name>A0A1H0K6N2_HALAD</name>
<organism evidence="2 3">
    <name type="scientific">Halobacillus aidingensis</name>
    <dbReference type="NCBI Taxonomy" id="240303"/>
    <lineage>
        <taxon>Bacteria</taxon>
        <taxon>Bacillati</taxon>
        <taxon>Bacillota</taxon>
        <taxon>Bacilli</taxon>
        <taxon>Bacillales</taxon>
        <taxon>Bacillaceae</taxon>
        <taxon>Halobacillus</taxon>
    </lineage>
</organism>
<accession>A0A1H0K6N2</accession>
<sequence>MILHTDMVGEGEPLVFLHTGLQTGRTDFEKQREYFSSKYQVISPDLRGHGKSHADDLDNYFNQAADDIAETLRSLEIRSAHIAGGSFGALVAVFLAKKHPELVRTLTISGVTPLKPKNWESINEEESKFRMNLLKDEDTCAYFDSLHGEGWQRFIHMGQDEGWYPFETRSSIQSLNIPVLFLIGEGQEHEVKGVTVYKEQSDSIHVAVLPFASHLVHSEQPELYNKTLDVFLSNGHSE</sequence>
<evidence type="ECO:0000313" key="2">
    <source>
        <dbReference type="EMBL" id="SDO51544.1"/>
    </source>
</evidence>
<protein>
    <submittedName>
        <fullName evidence="2">Pimeloyl-ACP methyl ester carboxylesterase</fullName>
    </submittedName>
</protein>
<feature type="domain" description="AB hydrolase-1" evidence="1">
    <location>
        <begin position="13"/>
        <end position="141"/>
    </location>
</feature>
<dbReference type="Proteomes" id="UP000198860">
    <property type="component" value="Unassembled WGS sequence"/>
</dbReference>
<dbReference type="InterPro" id="IPR000073">
    <property type="entry name" value="AB_hydrolase_1"/>
</dbReference>
<dbReference type="PANTHER" id="PTHR43798">
    <property type="entry name" value="MONOACYLGLYCEROL LIPASE"/>
    <property type="match status" value="1"/>
</dbReference>
<reference evidence="3" key="1">
    <citation type="submission" date="2016-10" db="EMBL/GenBank/DDBJ databases">
        <authorList>
            <person name="Varghese N."/>
            <person name="Submissions S."/>
        </authorList>
    </citation>
    <scope>NUCLEOTIDE SEQUENCE [LARGE SCALE GENOMIC DNA]</scope>
    <source>
        <strain evidence="3">CGMCC 1.3703</strain>
    </source>
</reference>
<evidence type="ECO:0000313" key="3">
    <source>
        <dbReference type="Proteomes" id="UP000198860"/>
    </source>
</evidence>
<proteinExistence type="predicted"/>
<keyword evidence="3" id="KW-1185">Reference proteome</keyword>
<dbReference type="PRINTS" id="PR00111">
    <property type="entry name" value="ABHYDROLASE"/>
</dbReference>
<dbReference type="InterPro" id="IPR029058">
    <property type="entry name" value="AB_hydrolase_fold"/>
</dbReference>
<dbReference type="OrthoDB" id="9805423at2"/>
<dbReference type="RefSeq" id="WP_089651878.1">
    <property type="nucleotide sequence ID" value="NZ_FNIZ01000005.1"/>
</dbReference>
<dbReference type="EMBL" id="FNIZ01000005">
    <property type="protein sequence ID" value="SDO51544.1"/>
    <property type="molecule type" value="Genomic_DNA"/>
</dbReference>
<gene>
    <name evidence="2" type="ORF">SAMN05421677_105236</name>
</gene>
<dbReference type="PANTHER" id="PTHR43798:SF33">
    <property type="entry name" value="HYDROLASE, PUTATIVE (AFU_ORTHOLOGUE AFUA_2G14860)-RELATED"/>
    <property type="match status" value="1"/>
</dbReference>